<comment type="caution">
    <text evidence="2">The sequence shown here is derived from an EMBL/GenBank/DDBJ whole genome shotgun (WGS) entry which is preliminary data.</text>
</comment>
<accession>A4CEK8</accession>
<dbReference type="OrthoDB" id="6321659at2"/>
<reference evidence="2 3" key="1">
    <citation type="submission" date="2006-02" db="EMBL/GenBank/DDBJ databases">
        <authorList>
            <person name="Moran M.A."/>
            <person name="Kjelleberg S."/>
            <person name="Egan S."/>
            <person name="Saunders N."/>
            <person name="Thomas T."/>
            <person name="Ferriera S."/>
            <person name="Johnson J."/>
            <person name="Kravitz S."/>
            <person name="Halpern A."/>
            <person name="Remington K."/>
            <person name="Beeson K."/>
            <person name="Tran B."/>
            <person name="Rogers Y.-H."/>
            <person name="Friedman R."/>
            <person name="Venter J.C."/>
        </authorList>
    </citation>
    <scope>NUCLEOTIDE SEQUENCE [LARGE SCALE GENOMIC DNA]</scope>
    <source>
        <strain evidence="2 3">D2</strain>
    </source>
</reference>
<evidence type="ECO:0000313" key="2">
    <source>
        <dbReference type="EMBL" id="EAR26737.1"/>
    </source>
</evidence>
<keyword evidence="3" id="KW-1185">Reference proteome</keyword>
<gene>
    <name evidence="2" type="ORF">PTD2_16371</name>
</gene>
<dbReference type="Proteomes" id="UP000006201">
    <property type="component" value="Unassembled WGS sequence"/>
</dbReference>
<keyword evidence="2" id="KW-0808">Transferase</keyword>
<protein>
    <submittedName>
        <fullName evidence="2">Acetyltransferase, GNAT family protein</fullName>
    </submittedName>
</protein>
<evidence type="ECO:0000313" key="3">
    <source>
        <dbReference type="Proteomes" id="UP000006201"/>
    </source>
</evidence>
<organism evidence="2 3">
    <name type="scientific">Pseudoalteromonas tunicata D2</name>
    <dbReference type="NCBI Taxonomy" id="87626"/>
    <lineage>
        <taxon>Bacteria</taxon>
        <taxon>Pseudomonadati</taxon>
        <taxon>Pseudomonadota</taxon>
        <taxon>Gammaproteobacteria</taxon>
        <taxon>Alteromonadales</taxon>
        <taxon>Pseudoalteromonadaceae</taxon>
        <taxon>Pseudoalteromonas</taxon>
    </lineage>
</organism>
<dbReference type="RefSeq" id="WP_009840518.1">
    <property type="nucleotide sequence ID" value="NZ_CH959302.1"/>
</dbReference>
<dbReference type="SUPFAM" id="SSF55729">
    <property type="entry name" value="Acyl-CoA N-acyltransferases (Nat)"/>
    <property type="match status" value="1"/>
</dbReference>
<dbReference type="EMBL" id="AAOH01000009">
    <property type="protein sequence ID" value="EAR26737.1"/>
    <property type="molecule type" value="Genomic_DNA"/>
</dbReference>
<proteinExistence type="predicted"/>
<dbReference type="GO" id="GO:0016747">
    <property type="term" value="F:acyltransferase activity, transferring groups other than amino-acyl groups"/>
    <property type="evidence" value="ECO:0007669"/>
    <property type="project" value="InterPro"/>
</dbReference>
<name>A4CEK8_9GAMM</name>
<feature type="domain" description="N-acetyltransferase" evidence="1">
    <location>
        <begin position="2"/>
        <end position="185"/>
    </location>
</feature>
<dbReference type="STRING" id="87626.PTD2_16371"/>
<dbReference type="AlphaFoldDB" id="A4CEK8"/>
<dbReference type="HOGENOM" id="CLU_1432782_0_0_6"/>
<dbReference type="CDD" id="cd04301">
    <property type="entry name" value="NAT_SF"/>
    <property type="match status" value="1"/>
</dbReference>
<dbReference type="eggNOG" id="COG0454">
    <property type="taxonomic scope" value="Bacteria"/>
</dbReference>
<sequence>MIIITEFKPEHFSEVIALGNLVHGDNYLDTPSIEKIYHYSIKNEINASFVALLDNRVVGFRLTYAAGLWPLDKWCSSNLWPIPSEDVCYFKSNTLHPSVRQNGLGGKLLNASIAALKQQGAKGGICHVWQQSPGNAAFRYFSKAGGKTVKIHPDRWVNDGAESGYVCTLCGNECHCDAVEMFLEF</sequence>
<dbReference type="InterPro" id="IPR016181">
    <property type="entry name" value="Acyl_CoA_acyltransferase"/>
</dbReference>
<dbReference type="Gene3D" id="3.40.630.30">
    <property type="match status" value="1"/>
</dbReference>
<dbReference type="PROSITE" id="PS51186">
    <property type="entry name" value="GNAT"/>
    <property type="match status" value="1"/>
</dbReference>
<dbReference type="Pfam" id="PF00583">
    <property type="entry name" value="Acetyltransf_1"/>
    <property type="match status" value="1"/>
</dbReference>
<evidence type="ECO:0000259" key="1">
    <source>
        <dbReference type="PROSITE" id="PS51186"/>
    </source>
</evidence>
<dbReference type="InterPro" id="IPR000182">
    <property type="entry name" value="GNAT_dom"/>
</dbReference>